<dbReference type="PANTHER" id="PTHR31626:SF3">
    <property type="entry name" value="PROTEIN FAM171A2"/>
    <property type="match status" value="1"/>
</dbReference>
<evidence type="ECO:0000259" key="2">
    <source>
        <dbReference type="Pfam" id="PF10577"/>
    </source>
</evidence>
<protein>
    <recommendedName>
        <fullName evidence="2">FAM171 N-terminal domain-containing protein</fullName>
    </recommendedName>
</protein>
<gene>
    <name evidence="3" type="ORF">SKAU_G00134740</name>
</gene>
<proteinExistence type="predicted"/>
<dbReference type="Gene3D" id="2.60.40.1120">
    <property type="entry name" value="Carboxypeptidase-like, regulatory domain"/>
    <property type="match status" value="1"/>
</dbReference>
<reference evidence="3" key="1">
    <citation type="journal article" date="2023" name="Science">
        <title>Genome structures resolve the early diversification of teleost fishes.</title>
        <authorList>
            <person name="Parey E."/>
            <person name="Louis A."/>
            <person name="Montfort J."/>
            <person name="Bouchez O."/>
            <person name="Roques C."/>
            <person name="Iampietro C."/>
            <person name="Lluch J."/>
            <person name="Castinel A."/>
            <person name="Donnadieu C."/>
            <person name="Desvignes T."/>
            <person name="Floi Bucao C."/>
            <person name="Jouanno E."/>
            <person name="Wen M."/>
            <person name="Mejri S."/>
            <person name="Dirks R."/>
            <person name="Jansen H."/>
            <person name="Henkel C."/>
            <person name="Chen W.J."/>
            <person name="Zahm M."/>
            <person name="Cabau C."/>
            <person name="Klopp C."/>
            <person name="Thompson A.W."/>
            <person name="Robinson-Rechavi M."/>
            <person name="Braasch I."/>
            <person name="Lecointre G."/>
            <person name="Bobe J."/>
            <person name="Postlethwait J.H."/>
            <person name="Berthelot C."/>
            <person name="Roest Crollius H."/>
            <person name="Guiguen Y."/>
        </authorList>
    </citation>
    <scope>NUCLEOTIDE SEQUENCE</scope>
    <source>
        <strain evidence="3">WJC10195</strain>
    </source>
</reference>
<dbReference type="InterPro" id="IPR048530">
    <property type="entry name" value="FAM171_N"/>
</dbReference>
<evidence type="ECO:0000256" key="1">
    <source>
        <dbReference type="SAM" id="Phobius"/>
    </source>
</evidence>
<dbReference type="AlphaFoldDB" id="A0A9Q1FS41"/>
<feature type="transmembrane region" description="Helical" evidence="1">
    <location>
        <begin position="16"/>
        <end position="34"/>
    </location>
</feature>
<dbReference type="OrthoDB" id="8762914at2759"/>
<sequence length="189" mass="20965">MNGYLVGNGDVATRMPSLYISRFILLFIFFGNVWKTRAKSIPDQGTLDVLIRVRVFDNSDLAPLPEAAVEVYGNQSTLASSRAGSDGVVTVTFQYHPGTWVIVTASKQGYVTNSAPWQAGRIPLYASISLYLLPQRPATLILYDDVVQVLLGSPDCGRAMARKAGVRIGDGSTEWRPRLYCNIYEWFYC</sequence>
<dbReference type="PANTHER" id="PTHR31626">
    <property type="entry name" value="SUSHI DOMAIN-CONTAINING PROTEIN"/>
    <property type="match status" value="1"/>
</dbReference>
<name>A0A9Q1FS41_SYNKA</name>
<organism evidence="3 4">
    <name type="scientific">Synaphobranchus kaupii</name>
    <name type="common">Kaup's arrowtooth eel</name>
    <dbReference type="NCBI Taxonomy" id="118154"/>
    <lineage>
        <taxon>Eukaryota</taxon>
        <taxon>Metazoa</taxon>
        <taxon>Chordata</taxon>
        <taxon>Craniata</taxon>
        <taxon>Vertebrata</taxon>
        <taxon>Euteleostomi</taxon>
        <taxon>Actinopterygii</taxon>
        <taxon>Neopterygii</taxon>
        <taxon>Teleostei</taxon>
        <taxon>Anguilliformes</taxon>
        <taxon>Synaphobranchidae</taxon>
        <taxon>Synaphobranchus</taxon>
    </lineage>
</organism>
<dbReference type="EMBL" id="JAINUF010000004">
    <property type="protein sequence ID" value="KAJ8364643.1"/>
    <property type="molecule type" value="Genomic_DNA"/>
</dbReference>
<evidence type="ECO:0000313" key="4">
    <source>
        <dbReference type="Proteomes" id="UP001152622"/>
    </source>
</evidence>
<evidence type="ECO:0000313" key="3">
    <source>
        <dbReference type="EMBL" id="KAJ8364643.1"/>
    </source>
</evidence>
<dbReference type="InterPro" id="IPR018890">
    <property type="entry name" value="FAM171"/>
</dbReference>
<dbReference type="Pfam" id="PF10577">
    <property type="entry name" value="FAM171A1-2-B_N"/>
    <property type="match status" value="1"/>
</dbReference>
<keyword evidence="1" id="KW-0472">Membrane</keyword>
<keyword evidence="4" id="KW-1185">Reference proteome</keyword>
<dbReference type="Proteomes" id="UP001152622">
    <property type="component" value="Chromosome 4"/>
</dbReference>
<keyword evidence="1" id="KW-1133">Transmembrane helix</keyword>
<accession>A0A9Q1FS41</accession>
<comment type="caution">
    <text evidence="3">The sequence shown here is derived from an EMBL/GenBank/DDBJ whole genome shotgun (WGS) entry which is preliminary data.</text>
</comment>
<feature type="domain" description="FAM171 N-terminal" evidence="2">
    <location>
        <begin position="49"/>
        <end position="155"/>
    </location>
</feature>
<keyword evidence="1" id="KW-0812">Transmembrane</keyword>